<dbReference type="RefSeq" id="WP_112432194.1">
    <property type="nucleotide sequence ID" value="NZ_MCIF01000002.1"/>
</dbReference>
<comment type="caution">
    <text evidence="7">The sequence shown here is derived from an EMBL/GenBank/DDBJ whole genome shotgun (WGS) entry which is preliminary data.</text>
</comment>
<evidence type="ECO:0008006" key="9">
    <source>
        <dbReference type="Google" id="ProtNLM"/>
    </source>
</evidence>
<organism evidence="7 8">
    <name type="scientific">Thermogemmatispora tikiterensis</name>
    <dbReference type="NCBI Taxonomy" id="1825093"/>
    <lineage>
        <taxon>Bacteria</taxon>
        <taxon>Bacillati</taxon>
        <taxon>Chloroflexota</taxon>
        <taxon>Ktedonobacteria</taxon>
        <taxon>Thermogemmatisporales</taxon>
        <taxon>Thermogemmatisporaceae</taxon>
        <taxon>Thermogemmatispora</taxon>
    </lineage>
</organism>
<comment type="similarity">
    <text evidence="1 3">Belongs to the TPP enzyme family.</text>
</comment>
<evidence type="ECO:0000259" key="4">
    <source>
        <dbReference type="Pfam" id="PF00205"/>
    </source>
</evidence>
<feature type="domain" description="Thiamine pyrophosphate enzyme central" evidence="4">
    <location>
        <begin position="198"/>
        <end position="346"/>
    </location>
</feature>
<evidence type="ECO:0000313" key="7">
    <source>
        <dbReference type="EMBL" id="RAQ97647.1"/>
    </source>
</evidence>
<dbReference type="PANTHER" id="PTHR18968">
    <property type="entry name" value="THIAMINE PYROPHOSPHATE ENZYMES"/>
    <property type="match status" value="1"/>
</dbReference>
<dbReference type="Pfam" id="PF00205">
    <property type="entry name" value="TPP_enzyme_M"/>
    <property type="match status" value="1"/>
</dbReference>
<dbReference type="GO" id="GO:0009097">
    <property type="term" value="P:isoleucine biosynthetic process"/>
    <property type="evidence" value="ECO:0007669"/>
    <property type="project" value="TreeGrafter"/>
</dbReference>
<protein>
    <recommendedName>
        <fullName evidence="9">Acetolactate synthase</fullName>
    </recommendedName>
</protein>
<dbReference type="InterPro" id="IPR045229">
    <property type="entry name" value="TPP_enz"/>
</dbReference>
<dbReference type="SUPFAM" id="SSF52467">
    <property type="entry name" value="DHS-like NAD/FAD-binding domain"/>
    <property type="match status" value="1"/>
</dbReference>
<dbReference type="FunFam" id="3.40.50.970:FF:000007">
    <property type="entry name" value="Acetolactate synthase"/>
    <property type="match status" value="1"/>
</dbReference>
<dbReference type="SUPFAM" id="SSF52518">
    <property type="entry name" value="Thiamin diphosphate-binding fold (THDP-binding)"/>
    <property type="match status" value="2"/>
</dbReference>
<proteinExistence type="inferred from homology"/>
<dbReference type="CDD" id="cd00568">
    <property type="entry name" value="TPP_enzymes"/>
    <property type="match status" value="1"/>
</dbReference>
<evidence type="ECO:0000259" key="5">
    <source>
        <dbReference type="Pfam" id="PF02775"/>
    </source>
</evidence>
<dbReference type="OrthoDB" id="4494979at2"/>
<keyword evidence="8" id="KW-1185">Reference proteome</keyword>
<dbReference type="PROSITE" id="PS00187">
    <property type="entry name" value="TPP_ENZYMES"/>
    <property type="match status" value="1"/>
</dbReference>
<dbReference type="GO" id="GO:0009099">
    <property type="term" value="P:L-valine biosynthetic process"/>
    <property type="evidence" value="ECO:0007669"/>
    <property type="project" value="TreeGrafter"/>
</dbReference>
<dbReference type="Pfam" id="PF02775">
    <property type="entry name" value="TPP_enzyme_C"/>
    <property type="match status" value="1"/>
</dbReference>
<dbReference type="CDD" id="cd07035">
    <property type="entry name" value="TPP_PYR_POX_like"/>
    <property type="match status" value="1"/>
</dbReference>
<dbReference type="EMBL" id="MCIF01000002">
    <property type="protein sequence ID" value="RAQ97647.1"/>
    <property type="molecule type" value="Genomic_DNA"/>
</dbReference>
<dbReference type="GO" id="GO:0030976">
    <property type="term" value="F:thiamine pyrophosphate binding"/>
    <property type="evidence" value="ECO:0007669"/>
    <property type="project" value="InterPro"/>
</dbReference>
<reference evidence="7 8" key="1">
    <citation type="submission" date="2016-08" db="EMBL/GenBank/DDBJ databases">
        <title>Analysis of Carbohydrate Active Enzymes in Thermogemmatispora T81 Reveals Carbohydrate Degradation Ability.</title>
        <authorList>
            <person name="Tomazini A."/>
            <person name="Lal S."/>
            <person name="Stott M."/>
            <person name="Henrissat B."/>
            <person name="Polikarpov I."/>
            <person name="Sparling R."/>
            <person name="Levin D.B."/>
        </authorList>
    </citation>
    <scope>NUCLEOTIDE SEQUENCE [LARGE SCALE GENOMIC DNA]</scope>
    <source>
        <strain evidence="7 8">T81</strain>
    </source>
</reference>
<dbReference type="InterPro" id="IPR029061">
    <property type="entry name" value="THDP-binding"/>
</dbReference>
<feature type="domain" description="Thiamine pyrophosphate enzyme TPP-binding" evidence="5">
    <location>
        <begin position="405"/>
        <end position="553"/>
    </location>
</feature>
<dbReference type="GO" id="GO:0003984">
    <property type="term" value="F:acetolactate synthase activity"/>
    <property type="evidence" value="ECO:0007669"/>
    <property type="project" value="TreeGrafter"/>
</dbReference>
<dbReference type="Pfam" id="PF02776">
    <property type="entry name" value="TPP_enzyme_N"/>
    <property type="match status" value="1"/>
</dbReference>
<evidence type="ECO:0000313" key="8">
    <source>
        <dbReference type="Proteomes" id="UP000248706"/>
    </source>
</evidence>
<name>A0A328VJK0_9CHLR</name>
<dbReference type="InterPro" id="IPR012000">
    <property type="entry name" value="Thiamin_PyroP_enz_cen_dom"/>
</dbReference>
<keyword evidence="2 3" id="KW-0786">Thiamine pyrophosphate</keyword>
<gene>
    <name evidence="7" type="ORF">A4R35_19065</name>
</gene>
<accession>A0A328VJK0</accession>
<dbReference type="InterPro" id="IPR029035">
    <property type="entry name" value="DHS-like_NAD/FAD-binding_dom"/>
</dbReference>
<feature type="domain" description="Thiamine pyrophosphate enzyme N-terminal TPP-binding" evidence="6">
    <location>
        <begin position="8"/>
        <end position="108"/>
    </location>
</feature>
<sequence>MQHSVSLTGGQAVVASLRAHHIEVVFGIPGVHNLPIYDALYDEPGIRHVLARHEQGAGYMANGYARIAGRPGVALVITGPGVTNIATPLADAYADSLPLLVIATSLPGETGGRSWGRLHELKDQLGLAQALVGWSHEVQRVAEIPEAIAEALRQMRTGRPRGAFLQIPLDVLEAQETIALPALEEEEAPAVAPNEEAVQAALELLRAARRPVIIAGAGVSAAGANHELLRLAELLQAPVLLGGKSHDVLPNDHPLVITTRGAPSRTLGPLLSRSDLALVVGSKLGMQRTTLPALERNRSGQAQAETGRLPLPEKLIHVDLDAGEIGQRYPASVALVGDARLALSALLAGLEERAGQYEDRREEVAAVRAALRERAQQIYGEVMPWLEALRTALPREGIVVADMTMAGYAAAQAFPVYEPHSFIHASELCSIGTGLPLALGAQLAAPQRPVVALCGDGGFLQNVGELATAAQERIPVVTIVFNDASYTAVKNDQLQRFPGRSIATTLEPPDFVSLAHAFHIEGQRVEAPAELARLLRARLALPLEEARPLLIEVPLTQR</sequence>
<evidence type="ECO:0000259" key="6">
    <source>
        <dbReference type="Pfam" id="PF02776"/>
    </source>
</evidence>
<dbReference type="InterPro" id="IPR000399">
    <property type="entry name" value="TPP-bd_CS"/>
</dbReference>
<evidence type="ECO:0000256" key="3">
    <source>
        <dbReference type="RuleBase" id="RU362132"/>
    </source>
</evidence>
<dbReference type="GO" id="GO:0005948">
    <property type="term" value="C:acetolactate synthase complex"/>
    <property type="evidence" value="ECO:0007669"/>
    <property type="project" value="TreeGrafter"/>
</dbReference>
<dbReference type="InterPro" id="IPR011766">
    <property type="entry name" value="TPP_enzyme_TPP-bd"/>
</dbReference>
<dbReference type="GO" id="GO:0050660">
    <property type="term" value="F:flavin adenine dinucleotide binding"/>
    <property type="evidence" value="ECO:0007669"/>
    <property type="project" value="TreeGrafter"/>
</dbReference>
<dbReference type="PANTHER" id="PTHR18968:SF167">
    <property type="entry name" value="ACETOLACTATE SYNTHASE LARGE SUBUNIT ILVB2-RELATED"/>
    <property type="match status" value="1"/>
</dbReference>
<dbReference type="GO" id="GO:0000287">
    <property type="term" value="F:magnesium ion binding"/>
    <property type="evidence" value="ECO:0007669"/>
    <property type="project" value="InterPro"/>
</dbReference>
<dbReference type="Proteomes" id="UP000248706">
    <property type="component" value="Unassembled WGS sequence"/>
</dbReference>
<dbReference type="Gene3D" id="3.40.50.970">
    <property type="match status" value="2"/>
</dbReference>
<evidence type="ECO:0000256" key="2">
    <source>
        <dbReference type="ARBA" id="ARBA00023052"/>
    </source>
</evidence>
<dbReference type="Gene3D" id="3.40.50.1220">
    <property type="entry name" value="TPP-binding domain"/>
    <property type="match status" value="1"/>
</dbReference>
<dbReference type="AlphaFoldDB" id="A0A328VJK0"/>
<evidence type="ECO:0000256" key="1">
    <source>
        <dbReference type="ARBA" id="ARBA00007812"/>
    </source>
</evidence>
<dbReference type="InterPro" id="IPR012001">
    <property type="entry name" value="Thiamin_PyroP_enz_TPP-bd_dom"/>
</dbReference>